<reference evidence="2 3" key="1">
    <citation type="submission" date="2022-01" db="EMBL/GenBank/DDBJ databases">
        <title>Whole genome-based taxonomy of the Shewanellaceae.</title>
        <authorList>
            <person name="Martin-Rodriguez A.J."/>
        </authorList>
    </citation>
    <scope>NUCLEOTIDE SEQUENCE [LARGE SCALE GENOMIC DNA]</scope>
    <source>
        <strain evidence="2 3">DSM 21332</strain>
    </source>
</reference>
<dbReference type="Gene3D" id="3.90.280.10">
    <property type="entry name" value="PEBP-like"/>
    <property type="match status" value="1"/>
</dbReference>
<dbReference type="Proteomes" id="UP001202831">
    <property type="component" value="Unassembled WGS sequence"/>
</dbReference>
<dbReference type="SUPFAM" id="SSF49777">
    <property type="entry name" value="PEBP-like"/>
    <property type="match status" value="1"/>
</dbReference>
<organism evidence="2 3">
    <name type="scientific">Shewanella corallii</name>
    <dbReference type="NCBI Taxonomy" id="560080"/>
    <lineage>
        <taxon>Bacteria</taxon>
        <taxon>Pseudomonadati</taxon>
        <taxon>Pseudomonadota</taxon>
        <taxon>Gammaproteobacteria</taxon>
        <taxon>Alteromonadales</taxon>
        <taxon>Shewanellaceae</taxon>
        <taxon>Shewanella</taxon>
    </lineage>
</organism>
<evidence type="ECO:0000313" key="2">
    <source>
        <dbReference type="EMBL" id="MCL2912777.1"/>
    </source>
</evidence>
<keyword evidence="2" id="KW-0649">Protein kinase inhibitor</keyword>
<feature type="signal peptide" evidence="1">
    <location>
        <begin position="1"/>
        <end position="22"/>
    </location>
</feature>
<dbReference type="PANTHER" id="PTHR30289:SF1">
    <property type="entry name" value="PEBP (PHOSPHATIDYLETHANOLAMINE-BINDING PROTEIN) FAMILY PROTEIN"/>
    <property type="match status" value="1"/>
</dbReference>
<dbReference type="InterPro" id="IPR036610">
    <property type="entry name" value="PEBP-like_sf"/>
</dbReference>
<protein>
    <submittedName>
        <fullName evidence="2">YbhB/YbcL family Raf kinase inhibitor-like protein</fullName>
    </submittedName>
</protein>
<evidence type="ECO:0000256" key="1">
    <source>
        <dbReference type="SAM" id="SignalP"/>
    </source>
</evidence>
<accession>A0ABT0N2V3</accession>
<dbReference type="EMBL" id="JAKIKT010000001">
    <property type="protein sequence ID" value="MCL2912777.1"/>
    <property type="molecule type" value="Genomic_DNA"/>
</dbReference>
<comment type="caution">
    <text evidence="2">The sequence shown here is derived from an EMBL/GenBank/DDBJ whole genome shotgun (WGS) entry which is preliminary data.</text>
</comment>
<name>A0ABT0N2V3_9GAMM</name>
<keyword evidence="3" id="KW-1185">Reference proteome</keyword>
<dbReference type="CDD" id="cd00865">
    <property type="entry name" value="PEBP_bact_arch"/>
    <property type="match status" value="1"/>
</dbReference>
<dbReference type="InterPro" id="IPR008914">
    <property type="entry name" value="PEBP"/>
</dbReference>
<dbReference type="GO" id="GO:0004860">
    <property type="term" value="F:protein kinase inhibitor activity"/>
    <property type="evidence" value="ECO:0007669"/>
    <property type="project" value="UniProtKB-KW"/>
</dbReference>
<dbReference type="PROSITE" id="PS51257">
    <property type="entry name" value="PROKAR_LIPOPROTEIN"/>
    <property type="match status" value="1"/>
</dbReference>
<evidence type="ECO:0000313" key="3">
    <source>
        <dbReference type="Proteomes" id="UP001202831"/>
    </source>
</evidence>
<dbReference type="Pfam" id="PF01161">
    <property type="entry name" value="PBP"/>
    <property type="match status" value="1"/>
</dbReference>
<proteinExistence type="predicted"/>
<feature type="chain" id="PRO_5046270039" evidence="1">
    <location>
        <begin position="23"/>
        <end position="184"/>
    </location>
</feature>
<gene>
    <name evidence="2" type="ORF">L2725_03090</name>
</gene>
<dbReference type="NCBIfam" id="TIGR00481">
    <property type="entry name" value="YbhB/YbcL family Raf kinase inhibitor-like protein"/>
    <property type="match status" value="1"/>
</dbReference>
<dbReference type="RefSeq" id="WP_249247598.1">
    <property type="nucleotide sequence ID" value="NZ_JAKIKT010000001.1"/>
</dbReference>
<keyword evidence="1" id="KW-0732">Signal</keyword>
<sequence length="184" mass="19465">MNTGIKLLTLSGLLFSSMACQALTLSSDSVTNDQSFKNPQIFNQWGCTGDNISPQLSWSDVPKGTKSFALTMYDPDAPTGSGWWHWLVINLPADARGLPAGAGVEGGAKLPKGATMITNDFGFKGYGGACPPPNSKPHQYHITLYALDTDKIELPGNATAALAGYNILQHVVGKAELTAPTNAR</sequence>
<dbReference type="PANTHER" id="PTHR30289">
    <property type="entry name" value="UNCHARACTERIZED PROTEIN YBCL-RELATED"/>
    <property type="match status" value="1"/>
</dbReference>
<dbReference type="InterPro" id="IPR005247">
    <property type="entry name" value="YbhB_YbcL/LppC-like"/>
</dbReference>